<dbReference type="AlphaFoldDB" id="A0A812YGT0"/>
<dbReference type="Proteomes" id="UP000601435">
    <property type="component" value="Unassembled WGS sequence"/>
</dbReference>
<proteinExistence type="predicted"/>
<name>A0A812YGT0_9DINO</name>
<evidence type="ECO:0000256" key="1">
    <source>
        <dbReference type="SAM" id="MobiDB-lite"/>
    </source>
</evidence>
<dbReference type="SUPFAM" id="SSF56219">
    <property type="entry name" value="DNase I-like"/>
    <property type="match status" value="1"/>
</dbReference>
<feature type="compositionally biased region" description="Basic and acidic residues" evidence="1">
    <location>
        <begin position="391"/>
        <end position="400"/>
    </location>
</feature>
<keyword evidence="3" id="KW-1185">Reference proteome</keyword>
<evidence type="ECO:0000313" key="2">
    <source>
        <dbReference type="EMBL" id="CAE7781243.1"/>
    </source>
</evidence>
<organism evidence="2 3">
    <name type="scientific">Symbiodinium necroappetens</name>
    <dbReference type="NCBI Taxonomy" id="1628268"/>
    <lineage>
        <taxon>Eukaryota</taxon>
        <taxon>Sar</taxon>
        <taxon>Alveolata</taxon>
        <taxon>Dinophyceae</taxon>
        <taxon>Suessiales</taxon>
        <taxon>Symbiodiniaceae</taxon>
        <taxon>Symbiodinium</taxon>
    </lineage>
</organism>
<feature type="region of interest" description="Disordered" evidence="1">
    <location>
        <begin position="391"/>
        <end position="449"/>
    </location>
</feature>
<dbReference type="EMBL" id="CAJNJA010042172">
    <property type="protein sequence ID" value="CAE7781243.1"/>
    <property type="molecule type" value="Genomic_DNA"/>
</dbReference>
<gene>
    <name evidence="2" type="ORF">SNEC2469_LOCUS22891</name>
</gene>
<evidence type="ECO:0008006" key="4">
    <source>
        <dbReference type="Google" id="ProtNLM"/>
    </source>
</evidence>
<sequence>MIHLRCCGGKQQFDMLCVYQHTLGLKGQDEDKIFRQRSTIWHQLDRWLCATPVRSELVIAGDLNITLRSQARVCGQGVPRRQYREAGKQDLEILMQILSKHKLCAANTWGKKAACYTNRHPGGNTQIDYVLVRQANADLIAKRSSHTHRDGWLAKGQATISDIRRSVQALAVGAEPPVRRPALRPVDGEIENCWNFRRQLQSLKSWVVLPSLRTLLAHKALKRAIRERKRARTLETLDQAEQAAKAGQTKTLFKVLKQLCPGRSVQRVKLRDPDGWLLSAEAECEVLVKYASELFGGAGFPKSALRPLDPELLCDARWIEALREIKTPLRYNTINPRRLDSEWCNWRGFPSRINPPTRDIIARGMTLLPDAATLNSGHVADVDDRQWKWRKAEGKGDGKPKPPSGHRATRGTGSTGAQVACVANKRTPGTRAGALTPLSGSSSTFETWW</sequence>
<reference evidence="2" key="1">
    <citation type="submission" date="2021-02" db="EMBL/GenBank/DDBJ databases">
        <authorList>
            <person name="Dougan E. K."/>
            <person name="Rhodes N."/>
            <person name="Thang M."/>
            <person name="Chan C."/>
        </authorList>
    </citation>
    <scope>NUCLEOTIDE SEQUENCE</scope>
</reference>
<accession>A0A812YGT0</accession>
<dbReference type="OrthoDB" id="10301181at2759"/>
<feature type="compositionally biased region" description="Polar residues" evidence="1">
    <location>
        <begin position="438"/>
        <end position="449"/>
    </location>
</feature>
<dbReference type="Gene3D" id="3.60.10.10">
    <property type="entry name" value="Endonuclease/exonuclease/phosphatase"/>
    <property type="match status" value="1"/>
</dbReference>
<protein>
    <recommendedName>
        <fullName evidence="4">Endonuclease/exonuclease/phosphatase domain-containing protein</fullName>
    </recommendedName>
</protein>
<evidence type="ECO:0000313" key="3">
    <source>
        <dbReference type="Proteomes" id="UP000601435"/>
    </source>
</evidence>
<dbReference type="InterPro" id="IPR036691">
    <property type="entry name" value="Endo/exonu/phosph_ase_sf"/>
</dbReference>
<comment type="caution">
    <text evidence="2">The sequence shown here is derived from an EMBL/GenBank/DDBJ whole genome shotgun (WGS) entry which is preliminary data.</text>
</comment>